<reference evidence="7 8" key="1">
    <citation type="submission" date="2016-09" db="EMBL/GenBank/DDBJ databases">
        <title>Extensive genetic diversity and differential bi-allelic expression allows diatom success in the polar Southern Ocean.</title>
        <authorList>
            <consortium name="DOE Joint Genome Institute"/>
            <person name="Mock T."/>
            <person name="Otillar R.P."/>
            <person name="Strauss J."/>
            <person name="Dupont C."/>
            <person name="Frickenhaus S."/>
            <person name="Maumus F."/>
            <person name="Mcmullan M."/>
            <person name="Sanges R."/>
            <person name="Schmutz J."/>
            <person name="Toseland A."/>
            <person name="Valas R."/>
            <person name="Veluchamy A."/>
            <person name="Ward B.J."/>
            <person name="Allen A."/>
            <person name="Barry K."/>
            <person name="Falciatore A."/>
            <person name="Ferrante M."/>
            <person name="Fortunato A.E."/>
            <person name="Gloeckner G."/>
            <person name="Gruber A."/>
            <person name="Hipkin R."/>
            <person name="Janech M."/>
            <person name="Kroth P."/>
            <person name="Leese F."/>
            <person name="Lindquist E."/>
            <person name="Lyon B.R."/>
            <person name="Martin J."/>
            <person name="Mayer C."/>
            <person name="Parker M."/>
            <person name="Quesneville H."/>
            <person name="Raymond J."/>
            <person name="Uhlig C."/>
            <person name="Valentin K.U."/>
            <person name="Worden A.Z."/>
            <person name="Armbrust E.V."/>
            <person name="Bowler C."/>
            <person name="Green B."/>
            <person name="Moulton V."/>
            <person name="Van Oosterhout C."/>
            <person name="Grigoriev I."/>
        </authorList>
    </citation>
    <scope>NUCLEOTIDE SEQUENCE [LARGE SCALE GENOMIC DNA]</scope>
    <source>
        <strain evidence="7 8">CCMP1102</strain>
    </source>
</reference>
<name>A0A1E7FC70_9STRA</name>
<evidence type="ECO:0000256" key="3">
    <source>
        <dbReference type="ARBA" id="ARBA00022729"/>
    </source>
</evidence>
<evidence type="ECO:0000256" key="4">
    <source>
        <dbReference type="SAM" id="MobiDB-lite"/>
    </source>
</evidence>
<gene>
    <name evidence="7" type="ORF">FRACYDRAFT_240090</name>
</gene>
<dbReference type="PANTHER" id="PTHR46847:SF1">
    <property type="entry name" value="D-ALLOSE-BINDING PERIPLASMIC PROTEIN-RELATED"/>
    <property type="match status" value="1"/>
</dbReference>
<sequence>MTVILSFFVLLFFSSSFLVLAQNLRLDCDPCIERANYNIKAITHGLSDELFWQKNKATMVQASKDMGVNFVMDLYETFDSETMAADIRAAADGSFDALIVTIPSKEVEDAVADVKDTVPVFGFNQDLDDDFTRSLLGFVGSDEAEAGQVAGKKIVSLLEEDGVEKASGFLLNHAPGIEGLEVRIQNIKDATKDVVDWTVFKSDDIGRDLQNLTAILANCTYDVIQTLGTSPLNITLSTLDANDCMEDKIILGTFDVNTKIYDELSTGMLDFSVSQQTYLQSGLPVVMASLYASTGLLLNVPTKFGKYLSGPKLVTADTLPSANIQACSKVAFPVCSSNDTLLVSPDDTGSCACTNRPDIKLSVVTHAQKGEAFWNTIYSAFDTAAMDMNVSLVASLFDAELTSAEVIEKQITAIEEACRSEIDGLIVSFPAASTVDAVKGCTENGIPVVVINAGPHLAVDNGYHYTGQNDYKAGLEAGKRLIDAGAFLGWCISHANVTVLFDRCDGFEEAFATTNNAEYMGVINIPNVTNATEYKVIVESTIGEAVGEGAWDGVVALAAGEPQIVPMLSVVQDHPELLAGAFDVNSALFQALDDGELLFGINQDTYEQGYYPVVMLAWMVSTDEEIVNDIVETGPTFVLTSPSEAAQTCSNNNYVTCEGSGDNETEQTKPSEDDTGDSSSDSDGSTGSNDGTSGSGLSFDRNILVVILLTSLGVFFRP</sequence>
<organism evidence="7 8">
    <name type="scientific">Fragilariopsis cylindrus CCMP1102</name>
    <dbReference type="NCBI Taxonomy" id="635003"/>
    <lineage>
        <taxon>Eukaryota</taxon>
        <taxon>Sar</taxon>
        <taxon>Stramenopiles</taxon>
        <taxon>Ochrophyta</taxon>
        <taxon>Bacillariophyta</taxon>
        <taxon>Bacillariophyceae</taxon>
        <taxon>Bacillariophycidae</taxon>
        <taxon>Bacillariales</taxon>
        <taxon>Bacillariaceae</taxon>
        <taxon>Fragilariopsis</taxon>
    </lineage>
</organism>
<dbReference type="OrthoDB" id="47382at2759"/>
<evidence type="ECO:0000256" key="1">
    <source>
        <dbReference type="ARBA" id="ARBA00004196"/>
    </source>
</evidence>
<dbReference type="InterPro" id="IPR028082">
    <property type="entry name" value="Peripla_BP_I"/>
</dbReference>
<dbReference type="KEGG" id="fcy:FRACYDRAFT_240090"/>
<accession>A0A1E7FC70</accession>
<dbReference type="Proteomes" id="UP000095751">
    <property type="component" value="Unassembled WGS sequence"/>
</dbReference>
<protein>
    <submittedName>
        <fullName evidence="7">Periplasmic binding protein-like I</fullName>
    </submittedName>
</protein>
<evidence type="ECO:0000256" key="2">
    <source>
        <dbReference type="ARBA" id="ARBA00007639"/>
    </source>
</evidence>
<keyword evidence="3 5" id="KW-0732">Signal</keyword>
<dbReference type="InterPro" id="IPR025997">
    <property type="entry name" value="SBP_2_dom"/>
</dbReference>
<evidence type="ECO:0000259" key="6">
    <source>
        <dbReference type="Pfam" id="PF13407"/>
    </source>
</evidence>
<feature type="signal peptide" evidence="5">
    <location>
        <begin position="1"/>
        <end position="21"/>
    </location>
</feature>
<evidence type="ECO:0000313" key="7">
    <source>
        <dbReference type="EMBL" id="OEU15403.1"/>
    </source>
</evidence>
<evidence type="ECO:0000313" key="8">
    <source>
        <dbReference type="Proteomes" id="UP000095751"/>
    </source>
</evidence>
<dbReference type="EMBL" id="KV784359">
    <property type="protein sequence ID" value="OEU15403.1"/>
    <property type="molecule type" value="Genomic_DNA"/>
</dbReference>
<comment type="similarity">
    <text evidence="2">Belongs to the bacterial solute-binding protein 2 family.</text>
</comment>
<dbReference type="Pfam" id="PF13407">
    <property type="entry name" value="Peripla_BP_4"/>
    <property type="match status" value="2"/>
</dbReference>
<proteinExistence type="inferred from homology"/>
<feature type="compositionally biased region" description="Low complexity" evidence="4">
    <location>
        <begin position="677"/>
        <end position="695"/>
    </location>
</feature>
<evidence type="ECO:0000256" key="5">
    <source>
        <dbReference type="SAM" id="SignalP"/>
    </source>
</evidence>
<feature type="domain" description="Periplasmic binding protein" evidence="6">
    <location>
        <begin position="364"/>
        <end position="617"/>
    </location>
</feature>
<dbReference type="PANTHER" id="PTHR46847">
    <property type="entry name" value="D-ALLOSE-BINDING PERIPLASMIC PROTEIN-RELATED"/>
    <property type="match status" value="1"/>
</dbReference>
<dbReference type="Gene3D" id="3.40.50.2300">
    <property type="match status" value="4"/>
</dbReference>
<comment type="subcellular location">
    <subcellularLocation>
        <location evidence="1">Cell envelope</location>
    </subcellularLocation>
</comment>
<dbReference type="GO" id="GO:0030246">
    <property type="term" value="F:carbohydrate binding"/>
    <property type="evidence" value="ECO:0007669"/>
    <property type="project" value="UniProtKB-ARBA"/>
</dbReference>
<dbReference type="InParanoid" id="A0A1E7FC70"/>
<keyword evidence="8" id="KW-1185">Reference proteome</keyword>
<feature type="region of interest" description="Disordered" evidence="4">
    <location>
        <begin position="656"/>
        <end position="695"/>
    </location>
</feature>
<dbReference type="SUPFAM" id="SSF53822">
    <property type="entry name" value="Periplasmic binding protein-like I"/>
    <property type="match status" value="2"/>
</dbReference>
<feature type="chain" id="PRO_5009192948" evidence="5">
    <location>
        <begin position="22"/>
        <end position="718"/>
    </location>
</feature>
<dbReference type="AlphaFoldDB" id="A0A1E7FC70"/>
<feature type="domain" description="Periplasmic binding protein" evidence="6">
    <location>
        <begin position="43"/>
        <end position="292"/>
    </location>
</feature>